<dbReference type="GeneID" id="84020890"/>
<dbReference type="InterPro" id="IPR006427">
    <property type="entry name" value="Portal_HK97"/>
</dbReference>
<evidence type="ECO:0000313" key="3">
    <source>
        <dbReference type="Proteomes" id="UP000594865"/>
    </source>
</evidence>
<keyword evidence="3" id="KW-1185">Reference proteome</keyword>
<evidence type="ECO:0000256" key="1">
    <source>
        <dbReference type="SAM" id="MobiDB-lite"/>
    </source>
</evidence>
<protein>
    <submittedName>
        <fullName evidence="2">Phage portal protein</fullName>
    </submittedName>
</protein>
<feature type="compositionally biased region" description="Basic and acidic residues" evidence="1">
    <location>
        <begin position="383"/>
        <end position="394"/>
    </location>
</feature>
<dbReference type="RefSeq" id="WP_111726707.1">
    <property type="nucleotide sequence ID" value="NZ_CP065726.1"/>
</dbReference>
<gene>
    <name evidence="2" type="ORF">I6G28_05955</name>
</gene>
<organism evidence="2 3">
    <name type="scientific">Neisseria cinerea</name>
    <dbReference type="NCBI Taxonomy" id="483"/>
    <lineage>
        <taxon>Bacteria</taxon>
        <taxon>Pseudomonadati</taxon>
        <taxon>Pseudomonadota</taxon>
        <taxon>Betaproteobacteria</taxon>
        <taxon>Neisseriales</taxon>
        <taxon>Neisseriaceae</taxon>
        <taxon>Neisseria</taxon>
    </lineage>
</organism>
<accession>A0A7T3EU56</accession>
<dbReference type="EMBL" id="CP065726">
    <property type="protein sequence ID" value="QPT37480.1"/>
    <property type="molecule type" value="Genomic_DNA"/>
</dbReference>
<name>A0A7T3EU56_NEICI</name>
<dbReference type="NCBIfam" id="TIGR01537">
    <property type="entry name" value="portal_HK97"/>
    <property type="match status" value="1"/>
</dbReference>
<dbReference type="AlphaFoldDB" id="A0A7T3EU56"/>
<reference evidence="2 3" key="1">
    <citation type="submission" date="2020-12" db="EMBL/GenBank/DDBJ databases">
        <title>FDA dAtabase for Regulatory Grade micrObial Sequences (FDA-ARGOS): Supporting development and validation of Infectious Disease Dx tests.</title>
        <authorList>
            <person name="Sproer C."/>
            <person name="Gronow S."/>
            <person name="Severitt S."/>
            <person name="Schroder I."/>
            <person name="Tallon L."/>
            <person name="Sadzewicz L."/>
            <person name="Zhao X."/>
            <person name="Boylan J."/>
            <person name="Ott S."/>
            <person name="Bowen H."/>
            <person name="Vavikolanu K."/>
            <person name="Mehta A."/>
            <person name="Aluvathingal J."/>
            <person name="Nadendla S."/>
            <person name="Lowell S."/>
            <person name="Myers T."/>
            <person name="Yan Y."/>
            <person name="Sichtig H."/>
        </authorList>
    </citation>
    <scope>NUCLEOTIDE SEQUENCE [LARGE SCALE GENOMIC DNA]</scope>
    <source>
        <strain evidence="2 3">FDAARGOS_871</strain>
    </source>
</reference>
<proteinExistence type="predicted"/>
<feature type="region of interest" description="Disordered" evidence="1">
    <location>
        <begin position="383"/>
        <end position="413"/>
    </location>
</feature>
<evidence type="ECO:0000313" key="2">
    <source>
        <dbReference type="EMBL" id="QPT37480.1"/>
    </source>
</evidence>
<dbReference type="InterPro" id="IPR006944">
    <property type="entry name" value="Phage/GTA_portal"/>
</dbReference>
<dbReference type="Pfam" id="PF04860">
    <property type="entry name" value="Phage_portal"/>
    <property type="match status" value="1"/>
</dbReference>
<dbReference type="Proteomes" id="UP000594865">
    <property type="component" value="Chromosome"/>
</dbReference>
<sequence length="413" mass="45925">MAKEKKAKNKSRPRADSGGLVFEGLNDPALLEFIRSGQIGGGVGIDGRKALCNAALYRCITLISQSIGMLPLNVLHNDDGRETATEHPVWKLLKRQPNKFQTAYEFKSLLQSHVLQYGNAYARIIRSRGQVIQLVPIHPIAVQVKQRDDWSVHYVVTRKDGGLLDFEADDVLHLRDLTDDGLEGMSRVKLAKRALGIAFDAEDAASRIFSEGVMAGGYLATDKALSDKAYNQLQESLQKRYSGKANAGRFMILEEGLKAEKWGNTASDAQHIENRNHQIEEIARMFGVPRPLLMMDDTSWGSGISELGVFFLKYGLLPWFTMWEQALTRSLLTPAEQDRLIFKFNAGALLRGSLENQAEFFAKALGSGGHGAWMTQNEVREISDLPKSTDRSADTLRQAQQGKNYEPEKSAAD</sequence>